<dbReference type="EMBL" id="MZMV01000005">
    <property type="protein sequence ID" value="OWV11570.1"/>
    <property type="molecule type" value="Genomic_DNA"/>
</dbReference>
<dbReference type="InterPro" id="IPR036736">
    <property type="entry name" value="ACP-like_sf"/>
</dbReference>
<feature type="domain" description="Carrier" evidence="5">
    <location>
        <begin position="7"/>
        <end position="87"/>
    </location>
</feature>
<keyword evidence="2" id="KW-0596">Phosphopantetheine</keyword>
<dbReference type="AlphaFoldDB" id="A0A2D0AXD1"/>
<dbReference type="PANTHER" id="PTHR11487:SF0">
    <property type="entry name" value="S-ACYL FATTY ACID SYNTHASE THIOESTERASE, MEDIUM CHAIN"/>
    <property type="match status" value="1"/>
</dbReference>
<dbReference type="InterPro" id="IPR006162">
    <property type="entry name" value="Ppantetheine_attach_site"/>
</dbReference>
<proteinExistence type="inferred from homology"/>
<comment type="caution">
    <text evidence="6">The sequence shown here is derived from an EMBL/GenBank/DDBJ whole genome shotgun (WGS) entry which is preliminary data.</text>
</comment>
<reference evidence="6 7" key="1">
    <citation type="submission" date="2017-03" db="EMBL/GenBank/DDBJ databases">
        <title>Whole genome sequence of Micromonospora wenchangensis, isolated from mangrove soil.</title>
        <authorList>
            <person name="Yang H."/>
        </authorList>
    </citation>
    <scope>NUCLEOTIDE SEQUENCE [LARGE SCALE GENOMIC DNA]</scope>
    <source>
        <strain evidence="6 7">CCTCC AA 2012002</strain>
    </source>
</reference>
<accession>A0A2D0AXD1</accession>
<protein>
    <recommendedName>
        <fullName evidence="5">Carrier domain-containing protein</fullName>
    </recommendedName>
</protein>
<comment type="similarity">
    <text evidence="1">Belongs to the thioesterase family.</text>
</comment>
<dbReference type="SUPFAM" id="SSF53474">
    <property type="entry name" value="alpha/beta-Hydrolases"/>
    <property type="match status" value="1"/>
</dbReference>
<evidence type="ECO:0000313" key="7">
    <source>
        <dbReference type="Proteomes" id="UP000197174"/>
    </source>
</evidence>
<dbReference type="RefSeq" id="WP_088642491.1">
    <property type="nucleotide sequence ID" value="NZ_MZMV01000005.1"/>
</dbReference>
<evidence type="ECO:0000259" key="5">
    <source>
        <dbReference type="PROSITE" id="PS50075"/>
    </source>
</evidence>
<dbReference type="InterPro" id="IPR029058">
    <property type="entry name" value="AB_hydrolase_fold"/>
</dbReference>
<dbReference type="Gene3D" id="3.40.50.1820">
    <property type="entry name" value="alpha/beta hydrolase"/>
    <property type="match status" value="1"/>
</dbReference>
<keyword evidence="4" id="KW-0378">Hydrolase</keyword>
<dbReference type="PROSITE" id="PS50075">
    <property type="entry name" value="CARRIER"/>
    <property type="match status" value="1"/>
</dbReference>
<name>A0A2D0AXD1_9ACTN</name>
<dbReference type="SMART" id="SM00824">
    <property type="entry name" value="PKS_TE"/>
    <property type="match status" value="1"/>
</dbReference>
<keyword evidence="7" id="KW-1185">Reference proteome</keyword>
<dbReference type="OrthoDB" id="518159at2"/>
<evidence type="ECO:0000313" key="6">
    <source>
        <dbReference type="EMBL" id="OWV11570.1"/>
    </source>
</evidence>
<dbReference type="InterPro" id="IPR009081">
    <property type="entry name" value="PP-bd_ACP"/>
</dbReference>
<dbReference type="PANTHER" id="PTHR11487">
    <property type="entry name" value="THIOESTERASE"/>
    <property type="match status" value="1"/>
</dbReference>
<dbReference type="GO" id="GO:0016787">
    <property type="term" value="F:hydrolase activity"/>
    <property type="evidence" value="ECO:0007669"/>
    <property type="project" value="UniProtKB-KW"/>
</dbReference>
<evidence type="ECO:0000256" key="3">
    <source>
        <dbReference type="ARBA" id="ARBA00022553"/>
    </source>
</evidence>
<gene>
    <name evidence="6" type="ORF">B5D80_04595</name>
</gene>
<dbReference type="InterPro" id="IPR012223">
    <property type="entry name" value="TEII"/>
</dbReference>
<dbReference type="Pfam" id="PF00550">
    <property type="entry name" value="PP-binding"/>
    <property type="match status" value="1"/>
</dbReference>
<sequence>MTATRSVRGDSVELGVARIYEDLLGLDEVDIHADFFALGGHSLLAIQMLARIKKTFGTVVPVSALFEHADEEAATVSVLSGLVRRDLGVRLPDSPAGPVTLRHGGDADPVFCVHPAGGDLVGFRELVRLLPAERPVYGLPAPPADTQPYEPELSDIARHHLSRLTEAHPTGPYSLIGWSLGGLIAAEMAGLLREAGARVDLLAAVDSYPAEETGAPDETAILSAFATHLGRVLGRPFSVPADDLRQLTFDDGLARVLATAREVGAVSSDTDLSELLSWLTLFRAHDHARRHHRLNRPVEHLVLVFASDGDPVAQDRAAASWQRITRYPVRRHLVPGDHYSMLTEPHVGELAAILTEALATSAAWS</sequence>
<dbReference type="InterPro" id="IPR020802">
    <property type="entry name" value="TesA-like"/>
</dbReference>
<organism evidence="6 7">
    <name type="scientific">Micromonospora wenchangensis</name>
    <dbReference type="NCBI Taxonomy" id="1185415"/>
    <lineage>
        <taxon>Bacteria</taxon>
        <taxon>Bacillati</taxon>
        <taxon>Actinomycetota</taxon>
        <taxon>Actinomycetes</taxon>
        <taxon>Micromonosporales</taxon>
        <taxon>Micromonosporaceae</taxon>
        <taxon>Micromonospora</taxon>
    </lineage>
</organism>
<dbReference type="GO" id="GO:0008610">
    <property type="term" value="P:lipid biosynthetic process"/>
    <property type="evidence" value="ECO:0007669"/>
    <property type="project" value="TreeGrafter"/>
</dbReference>
<dbReference type="Gene3D" id="1.10.1200.10">
    <property type="entry name" value="ACP-like"/>
    <property type="match status" value="1"/>
</dbReference>
<keyword evidence="3" id="KW-0597">Phosphoprotein</keyword>
<evidence type="ECO:0000256" key="2">
    <source>
        <dbReference type="ARBA" id="ARBA00022450"/>
    </source>
</evidence>
<dbReference type="InterPro" id="IPR001031">
    <property type="entry name" value="Thioesterase"/>
</dbReference>
<dbReference type="Proteomes" id="UP000197174">
    <property type="component" value="Unassembled WGS sequence"/>
</dbReference>
<dbReference type="SUPFAM" id="SSF47336">
    <property type="entry name" value="ACP-like"/>
    <property type="match status" value="1"/>
</dbReference>
<evidence type="ECO:0000256" key="1">
    <source>
        <dbReference type="ARBA" id="ARBA00007169"/>
    </source>
</evidence>
<dbReference type="PROSITE" id="PS00012">
    <property type="entry name" value="PHOSPHOPANTETHEINE"/>
    <property type="match status" value="1"/>
</dbReference>
<evidence type="ECO:0000256" key="4">
    <source>
        <dbReference type="ARBA" id="ARBA00022801"/>
    </source>
</evidence>
<dbReference type="Pfam" id="PF00975">
    <property type="entry name" value="Thioesterase"/>
    <property type="match status" value="1"/>
</dbReference>